<organism evidence="2 3">
    <name type="scientific">Lentilactobacillus kisonensis DSM 19906 = JCM 15041</name>
    <dbReference type="NCBI Taxonomy" id="1423766"/>
    <lineage>
        <taxon>Bacteria</taxon>
        <taxon>Bacillati</taxon>
        <taxon>Bacillota</taxon>
        <taxon>Bacilli</taxon>
        <taxon>Lactobacillales</taxon>
        <taxon>Lactobacillaceae</taxon>
        <taxon>Lentilactobacillus</taxon>
    </lineage>
</organism>
<name>A0A0R1NXN7_9LACO</name>
<feature type="transmembrane region" description="Helical" evidence="1">
    <location>
        <begin position="36"/>
        <end position="55"/>
    </location>
</feature>
<dbReference type="Proteomes" id="UP000051439">
    <property type="component" value="Unassembled WGS sequence"/>
</dbReference>
<feature type="transmembrane region" description="Helical" evidence="1">
    <location>
        <begin position="12"/>
        <end position="30"/>
    </location>
</feature>
<evidence type="ECO:0000313" key="3">
    <source>
        <dbReference type="Proteomes" id="UP000051439"/>
    </source>
</evidence>
<comment type="caution">
    <text evidence="2">The sequence shown here is derived from an EMBL/GenBank/DDBJ whole genome shotgun (WGS) entry which is preliminary data.</text>
</comment>
<dbReference type="AlphaFoldDB" id="A0A0R1NXN7"/>
<evidence type="ECO:0000256" key="1">
    <source>
        <dbReference type="SAM" id="Phobius"/>
    </source>
</evidence>
<dbReference type="PATRIC" id="fig|1423766.4.peg.849"/>
<reference evidence="2 3" key="1">
    <citation type="journal article" date="2015" name="Genome Announc.">
        <title>Expanding the biotechnology potential of lactobacilli through comparative genomics of 213 strains and associated genera.</title>
        <authorList>
            <person name="Sun Z."/>
            <person name="Harris H.M."/>
            <person name="McCann A."/>
            <person name="Guo C."/>
            <person name="Argimon S."/>
            <person name="Zhang W."/>
            <person name="Yang X."/>
            <person name="Jeffery I.B."/>
            <person name="Cooney J.C."/>
            <person name="Kagawa T.F."/>
            <person name="Liu W."/>
            <person name="Song Y."/>
            <person name="Salvetti E."/>
            <person name="Wrobel A."/>
            <person name="Rasinkangas P."/>
            <person name="Parkhill J."/>
            <person name="Rea M.C."/>
            <person name="O'Sullivan O."/>
            <person name="Ritari J."/>
            <person name="Douillard F.P."/>
            <person name="Paul Ross R."/>
            <person name="Yang R."/>
            <person name="Briner A.E."/>
            <person name="Felis G.E."/>
            <person name="de Vos W.M."/>
            <person name="Barrangou R."/>
            <person name="Klaenhammer T.R."/>
            <person name="Caufield P.W."/>
            <person name="Cui Y."/>
            <person name="Zhang H."/>
            <person name="O'Toole P.W."/>
        </authorList>
    </citation>
    <scope>NUCLEOTIDE SEQUENCE [LARGE SCALE GENOMIC DNA]</scope>
    <source>
        <strain evidence="2 3">DSM 19906</strain>
    </source>
</reference>
<accession>A0A0R1NXN7</accession>
<dbReference type="RefSeq" id="WP_008857573.1">
    <property type="nucleotide sequence ID" value="NZ_AZEB01000016.1"/>
</dbReference>
<dbReference type="EMBL" id="AZEB01000016">
    <property type="protein sequence ID" value="KRL21240.1"/>
    <property type="molecule type" value="Genomic_DNA"/>
</dbReference>
<gene>
    <name evidence="2" type="ORF">FC98_GL000830</name>
</gene>
<proteinExistence type="predicted"/>
<keyword evidence="1" id="KW-0812">Transmembrane</keyword>
<evidence type="ECO:0000313" key="2">
    <source>
        <dbReference type="EMBL" id="KRL21240.1"/>
    </source>
</evidence>
<protein>
    <submittedName>
        <fullName evidence="2">Uncharacterized protein</fullName>
    </submittedName>
</protein>
<sequence>MKFLRTRFAGQSIISWFFQIILIVIAWRVSTHQMPNNVTTITITAVVLLLIYWSFSLDRKKDKSK</sequence>
<keyword evidence="3" id="KW-1185">Reference proteome</keyword>
<keyword evidence="1" id="KW-1133">Transmembrane helix</keyword>
<keyword evidence="1" id="KW-0472">Membrane</keyword>